<comment type="function">
    <text evidence="6">Bidirectionally degrades single-stranded DNA into large acid-insoluble oligonucleotides, which are then degraded further into small acid-soluble oligonucleotides.</text>
</comment>
<proteinExistence type="inferred from homology"/>
<dbReference type="Proteomes" id="UP000284109">
    <property type="component" value="Unassembled WGS sequence"/>
</dbReference>
<dbReference type="EMBL" id="QOCR01000004">
    <property type="protein sequence ID" value="RHW49631.1"/>
    <property type="molecule type" value="Genomic_DNA"/>
</dbReference>
<evidence type="ECO:0000313" key="9">
    <source>
        <dbReference type="Proteomes" id="UP000284109"/>
    </source>
</evidence>
<comment type="caution">
    <text evidence="8">The sequence shown here is derived from an EMBL/GenBank/DDBJ whole genome shotgun (WGS) entry which is preliminary data.</text>
</comment>
<dbReference type="GO" id="GO:0006308">
    <property type="term" value="P:DNA catabolic process"/>
    <property type="evidence" value="ECO:0007669"/>
    <property type="project" value="UniProtKB-UniRule"/>
</dbReference>
<dbReference type="PIRSF" id="PIRSF006488">
    <property type="entry name" value="Exonuc_VII_S"/>
    <property type="match status" value="1"/>
</dbReference>
<keyword evidence="4 6" id="KW-0378">Hydrolase</keyword>
<dbReference type="OrthoDB" id="9798666at2"/>
<evidence type="ECO:0000256" key="6">
    <source>
        <dbReference type="HAMAP-Rule" id="MF_00337"/>
    </source>
</evidence>
<evidence type="ECO:0000256" key="2">
    <source>
        <dbReference type="ARBA" id="ARBA00022490"/>
    </source>
</evidence>
<evidence type="ECO:0000313" key="7">
    <source>
        <dbReference type="EMBL" id="RHW48334.1"/>
    </source>
</evidence>
<keyword evidence="9" id="KW-1185">Reference proteome</keyword>
<dbReference type="KEGG" id="lbm:DS830_02140"/>
<dbReference type="NCBIfam" id="TIGR01280">
    <property type="entry name" value="xseB"/>
    <property type="match status" value="1"/>
</dbReference>
<dbReference type="EMBL" id="QOCS01000005">
    <property type="protein sequence ID" value="RHW48334.1"/>
    <property type="molecule type" value="Genomic_DNA"/>
</dbReference>
<reference evidence="9 10" key="1">
    <citation type="submission" date="2018-07" db="EMBL/GenBank/DDBJ databases">
        <title>Genome sequences of six Lactobacillus spp. isolated from bumble bee guts.</title>
        <authorList>
            <person name="Motta E.V.S."/>
            <person name="Moran N.A."/>
        </authorList>
    </citation>
    <scope>NUCLEOTIDE SEQUENCE [LARGE SCALE GENOMIC DNA]</scope>
    <source>
        <strain evidence="8 9">BI-1.1</strain>
        <strain evidence="7 10">LV-8.1</strain>
    </source>
</reference>
<dbReference type="RefSeq" id="WP_118901178.1">
    <property type="nucleotide sequence ID" value="NZ_CP031513.1"/>
</dbReference>
<dbReference type="InterPro" id="IPR003761">
    <property type="entry name" value="Exonuc_VII_S"/>
</dbReference>
<keyword evidence="2 6" id="KW-0963">Cytoplasm</keyword>
<comment type="catalytic activity">
    <reaction evidence="6">
        <text>Exonucleolytic cleavage in either 5'- to 3'- or 3'- to 5'-direction to yield nucleoside 5'-phosphates.</text>
        <dbReference type="EC" id="3.1.11.6"/>
    </reaction>
</comment>
<dbReference type="Gene3D" id="1.10.287.1040">
    <property type="entry name" value="Exonuclease VII, small subunit"/>
    <property type="match status" value="1"/>
</dbReference>
<evidence type="ECO:0000256" key="1">
    <source>
        <dbReference type="ARBA" id="ARBA00009998"/>
    </source>
</evidence>
<comment type="subcellular location">
    <subcellularLocation>
        <location evidence="6">Cytoplasm</location>
    </subcellularLocation>
</comment>
<dbReference type="PANTHER" id="PTHR34137:SF1">
    <property type="entry name" value="EXODEOXYRIBONUCLEASE 7 SMALL SUBUNIT"/>
    <property type="match status" value="1"/>
</dbReference>
<dbReference type="GO" id="GO:0005829">
    <property type="term" value="C:cytosol"/>
    <property type="evidence" value="ECO:0007669"/>
    <property type="project" value="TreeGrafter"/>
</dbReference>
<dbReference type="InterPro" id="IPR037004">
    <property type="entry name" value="Exonuc_VII_ssu_sf"/>
</dbReference>
<name>A0A347SQM4_9LACO</name>
<keyword evidence="5 6" id="KW-0269">Exonuclease</keyword>
<evidence type="ECO:0000313" key="8">
    <source>
        <dbReference type="EMBL" id="RHW49631.1"/>
    </source>
</evidence>
<dbReference type="PANTHER" id="PTHR34137">
    <property type="entry name" value="EXODEOXYRIBONUCLEASE 7 SMALL SUBUNIT"/>
    <property type="match status" value="1"/>
</dbReference>
<protein>
    <recommendedName>
        <fullName evidence="6">Exodeoxyribonuclease 7 small subunit</fullName>
        <ecNumber evidence="6">3.1.11.6</ecNumber>
    </recommendedName>
    <alternativeName>
        <fullName evidence="6">Exodeoxyribonuclease VII small subunit</fullName>
        <shortName evidence="6">Exonuclease VII small subunit</shortName>
    </alternativeName>
</protein>
<evidence type="ECO:0000256" key="3">
    <source>
        <dbReference type="ARBA" id="ARBA00022722"/>
    </source>
</evidence>
<evidence type="ECO:0000313" key="10">
    <source>
        <dbReference type="Proteomes" id="UP000284822"/>
    </source>
</evidence>
<dbReference type="Pfam" id="PF02609">
    <property type="entry name" value="Exonuc_VII_S"/>
    <property type="match status" value="1"/>
</dbReference>
<gene>
    <name evidence="6" type="primary">xseB</name>
    <name evidence="8" type="ORF">DS831_05570</name>
    <name evidence="7" type="ORF">DS832_01855</name>
</gene>
<dbReference type="Proteomes" id="UP000284822">
    <property type="component" value="Unassembled WGS sequence"/>
</dbReference>
<evidence type="ECO:0000256" key="4">
    <source>
        <dbReference type="ARBA" id="ARBA00022801"/>
    </source>
</evidence>
<evidence type="ECO:0000256" key="5">
    <source>
        <dbReference type="ARBA" id="ARBA00022839"/>
    </source>
</evidence>
<comment type="similarity">
    <text evidence="1 6">Belongs to the XseB family.</text>
</comment>
<dbReference type="SUPFAM" id="SSF116842">
    <property type="entry name" value="XseB-like"/>
    <property type="match status" value="1"/>
</dbReference>
<dbReference type="HAMAP" id="MF_00337">
    <property type="entry name" value="Exonuc_7_S"/>
    <property type="match status" value="1"/>
</dbReference>
<comment type="subunit">
    <text evidence="6">Heterooligomer composed of large and small subunits.</text>
</comment>
<dbReference type="GO" id="GO:0009318">
    <property type="term" value="C:exodeoxyribonuclease VII complex"/>
    <property type="evidence" value="ECO:0007669"/>
    <property type="project" value="UniProtKB-UniRule"/>
</dbReference>
<sequence>MTNNKNDKTFEENLDELQKIVDNLQQGEVPLEEAMDQFQKGINLSKILEKTLSEAEKKLTKVMTADGQETTFQLDTKESSEEQ</sequence>
<organism evidence="8 9">
    <name type="scientific">Bombilactobacillus bombi</name>
    <dbReference type="NCBI Taxonomy" id="1303590"/>
    <lineage>
        <taxon>Bacteria</taxon>
        <taxon>Bacillati</taxon>
        <taxon>Bacillota</taxon>
        <taxon>Bacilli</taxon>
        <taxon>Lactobacillales</taxon>
        <taxon>Lactobacillaceae</taxon>
        <taxon>Bombilactobacillus</taxon>
    </lineage>
</organism>
<accession>A0A347SQM4</accession>
<dbReference type="AlphaFoldDB" id="A0A347SQM4"/>
<dbReference type="EC" id="3.1.11.6" evidence="6"/>
<dbReference type="NCBIfam" id="NF002138">
    <property type="entry name" value="PRK00977.1-2"/>
    <property type="match status" value="1"/>
</dbReference>
<dbReference type="GO" id="GO:0008855">
    <property type="term" value="F:exodeoxyribonuclease VII activity"/>
    <property type="evidence" value="ECO:0007669"/>
    <property type="project" value="UniProtKB-UniRule"/>
</dbReference>
<keyword evidence="3 6" id="KW-0540">Nuclease</keyword>